<dbReference type="NCBIfam" id="TIGR04056">
    <property type="entry name" value="OMP_RagA_SusC"/>
    <property type="match status" value="1"/>
</dbReference>
<evidence type="ECO:0000256" key="5">
    <source>
        <dbReference type="ARBA" id="ARBA00023077"/>
    </source>
</evidence>
<sequence>MLLTSKRTITLLVISLLCAIGVYAQQPVFTGKIIDLETRKGIDTAIITVLASGDTFFTNEKGEFAIPELYHSSVIISRYGYENLETKLKKGEQTIRLLSNVKQLDELIIHKSTNINDIDIRNSTGSVITVDMTQLSQRSELDMAKLLQGQVPGLTVNFSGELGQKPEIRLRGNSSFSYTGSANEPLFVMDGIIISTETFMTLNPNDFSTIKVLKDAPATALYGIKAANGVIELTSKRGFEGKPVVSFSMKQGITFRGERPARMMGTEEKLAFEERIQKAGSPGYINSAKYINSLYANSPNLQQELARGAKTLDSLKQINTDWFKELIRPNIFQAYNLGVRGGTEKSTYFYSLNYSKQGGRIPGNDINQLTARANLDYMLAHNFRLSLNNSFGLSTANTENGMSNDPTSLAFTLNPYESKDSKKLFSQNSNLSYQDLINQYKQKTTTKRFSSSVVMHWDILPELNISGVLGGDYSIAEKNQRILSTAYSQKQIPLNAQGYISESDNKIFDFSSNIRANYQKQFGDHNLFVGVNMDYYTTQIKDLQASGYGISDDVNSLSGINNGLTGTYAPKASGNKIKNTQLGFGLALGYNYQNTYDFYASIKRDGSSILPSNKRWNDAWSTGIGWTPSEYDFFKKQDLLTSLKFKTSLGYTASMTGIVPSAINTTYSNTNSFYGEYRVLQLMGLPNRSLKPQQTYSTNISMDLGFVGRFNLLTSFYSNLTKEAIFATPIASSNGFQTYTKNIGEIENAGVEFLLSGDIVRLSDFKWNTAASISYNKNTVKRLYGTDKIYNSPTAVMPEYEVGKPLGIIYGIHDNGIHPITGLPEYVDSNNNIIIYNAPLQKTYYRDYGNSIAPYQGFFNNYWSYKNWSLAVNINYGLGGKAVQSQQYVRDLSSSNQNALAGQLDNMWFEIGDENKTYPMKDMPSSVFNLYKQPSSRKIYKTDYIKLNYIQLGYSIRNNSFVNKYFKTLQINIQADNIYTYRFEKDRGNLKDVVQPILTFSLNATF</sequence>
<protein>
    <submittedName>
        <fullName evidence="12">SusC/RagA family TonB-linked outer membrane protein</fullName>
    </submittedName>
</protein>
<evidence type="ECO:0000256" key="6">
    <source>
        <dbReference type="ARBA" id="ARBA00023136"/>
    </source>
</evidence>
<comment type="caution">
    <text evidence="12">The sequence shown here is derived from an EMBL/GenBank/DDBJ whole genome shotgun (WGS) entry which is preliminary data.</text>
</comment>
<keyword evidence="4 8" id="KW-0812">Transmembrane</keyword>
<dbReference type="InterPro" id="IPR023996">
    <property type="entry name" value="TonB-dep_OMP_SusC/RagA"/>
</dbReference>
<evidence type="ECO:0000259" key="11">
    <source>
        <dbReference type="Pfam" id="PF07715"/>
    </source>
</evidence>
<evidence type="ECO:0000256" key="1">
    <source>
        <dbReference type="ARBA" id="ARBA00004571"/>
    </source>
</evidence>
<evidence type="ECO:0000313" key="13">
    <source>
        <dbReference type="Proteomes" id="UP000438760"/>
    </source>
</evidence>
<keyword evidence="13" id="KW-1185">Reference proteome</keyword>
<dbReference type="InterPro" id="IPR000531">
    <property type="entry name" value="Beta-barrel_TonB"/>
</dbReference>
<evidence type="ECO:0000256" key="9">
    <source>
        <dbReference type="RuleBase" id="RU003357"/>
    </source>
</evidence>
<dbReference type="EMBL" id="WMJX01000003">
    <property type="protein sequence ID" value="MTG97055.1"/>
    <property type="molecule type" value="Genomic_DNA"/>
</dbReference>
<dbReference type="Proteomes" id="UP000438760">
    <property type="component" value="Unassembled WGS sequence"/>
</dbReference>
<dbReference type="PROSITE" id="PS52016">
    <property type="entry name" value="TONB_DEPENDENT_REC_3"/>
    <property type="match status" value="1"/>
</dbReference>
<dbReference type="SUPFAM" id="SSF56935">
    <property type="entry name" value="Porins"/>
    <property type="match status" value="1"/>
</dbReference>
<evidence type="ECO:0000256" key="7">
    <source>
        <dbReference type="ARBA" id="ARBA00023237"/>
    </source>
</evidence>
<dbReference type="OrthoDB" id="1450546at2"/>
<evidence type="ECO:0000256" key="2">
    <source>
        <dbReference type="ARBA" id="ARBA00022448"/>
    </source>
</evidence>
<dbReference type="AlphaFoldDB" id="A0A6I3LM40"/>
<proteinExistence type="inferred from homology"/>
<dbReference type="GO" id="GO:0009279">
    <property type="term" value="C:cell outer membrane"/>
    <property type="evidence" value="ECO:0007669"/>
    <property type="project" value="UniProtKB-SubCell"/>
</dbReference>
<dbReference type="Pfam" id="PF07715">
    <property type="entry name" value="Plug"/>
    <property type="match status" value="1"/>
</dbReference>
<evidence type="ECO:0000256" key="8">
    <source>
        <dbReference type="PROSITE-ProRule" id="PRU01360"/>
    </source>
</evidence>
<evidence type="ECO:0000256" key="3">
    <source>
        <dbReference type="ARBA" id="ARBA00022452"/>
    </source>
</evidence>
<reference evidence="12 13" key="1">
    <citation type="submission" date="2019-11" db="EMBL/GenBank/DDBJ databases">
        <title>Genome of Strain BIT-d1.</title>
        <authorList>
            <person name="Yang Y."/>
        </authorList>
    </citation>
    <scope>NUCLEOTIDE SEQUENCE [LARGE SCALE GENOMIC DNA]</scope>
    <source>
        <strain evidence="12 13">BIT-d1</strain>
    </source>
</reference>
<feature type="domain" description="TonB-dependent receptor-like beta-barrel" evidence="10">
    <location>
        <begin position="388"/>
        <end position="875"/>
    </location>
</feature>
<comment type="subcellular location">
    <subcellularLocation>
        <location evidence="1 8">Cell outer membrane</location>
        <topology evidence="1 8">Multi-pass membrane protein</topology>
    </subcellularLocation>
</comment>
<dbReference type="Pfam" id="PF00593">
    <property type="entry name" value="TonB_dep_Rec_b-barrel"/>
    <property type="match status" value="1"/>
</dbReference>
<keyword evidence="3 8" id="KW-1134">Transmembrane beta strand</keyword>
<keyword evidence="6 8" id="KW-0472">Membrane</keyword>
<keyword evidence="2 8" id="KW-0813">Transport</keyword>
<dbReference type="InterPro" id="IPR036942">
    <property type="entry name" value="Beta-barrel_TonB_sf"/>
</dbReference>
<evidence type="ECO:0000256" key="4">
    <source>
        <dbReference type="ARBA" id="ARBA00022692"/>
    </source>
</evidence>
<name>A0A6I3LM40_9FLAO</name>
<dbReference type="InterPro" id="IPR037066">
    <property type="entry name" value="Plug_dom_sf"/>
</dbReference>
<comment type="similarity">
    <text evidence="8 9">Belongs to the TonB-dependent receptor family.</text>
</comment>
<organism evidence="12 13">
    <name type="scientific">Myroides albus</name>
    <dbReference type="NCBI Taxonomy" id="2562892"/>
    <lineage>
        <taxon>Bacteria</taxon>
        <taxon>Pseudomonadati</taxon>
        <taxon>Bacteroidota</taxon>
        <taxon>Flavobacteriia</taxon>
        <taxon>Flavobacteriales</taxon>
        <taxon>Flavobacteriaceae</taxon>
        <taxon>Myroides</taxon>
    </lineage>
</organism>
<evidence type="ECO:0000259" key="10">
    <source>
        <dbReference type="Pfam" id="PF00593"/>
    </source>
</evidence>
<dbReference type="Gene3D" id="2.170.130.10">
    <property type="entry name" value="TonB-dependent receptor, plug domain"/>
    <property type="match status" value="1"/>
</dbReference>
<keyword evidence="5 9" id="KW-0798">TonB box</keyword>
<dbReference type="InterPro" id="IPR039426">
    <property type="entry name" value="TonB-dep_rcpt-like"/>
</dbReference>
<evidence type="ECO:0000313" key="12">
    <source>
        <dbReference type="EMBL" id="MTG97055.1"/>
    </source>
</evidence>
<dbReference type="Gene3D" id="2.40.170.20">
    <property type="entry name" value="TonB-dependent receptor, beta-barrel domain"/>
    <property type="match status" value="1"/>
</dbReference>
<accession>A0A6I3LM40</accession>
<keyword evidence="7 8" id="KW-0998">Cell outer membrane</keyword>
<gene>
    <name evidence="12" type="ORF">GJV76_02710</name>
</gene>
<dbReference type="RefSeq" id="WP_155091107.1">
    <property type="nucleotide sequence ID" value="NZ_WMJX01000003.1"/>
</dbReference>
<dbReference type="InterPro" id="IPR012910">
    <property type="entry name" value="Plug_dom"/>
</dbReference>
<feature type="domain" description="TonB-dependent receptor plug" evidence="11">
    <location>
        <begin position="120"/>
        <end position="230"/>
    </location>
</feature>